<feature type="region of interest" description="Disordered" evidence="2">
    <location>
        <begin position="140"/>
        <end position="275"/>
    </location>
</feature>
<dbReference type="Proteomes" id="UP001286313">
    <property type="component" value="Unassembled WGS sequence"/>
</dbReference>
<feature type="compositionally biased region" description="Basic and acidic residues" evidence="2">
    <location>
        <begin position="257"/>
        <end position="275"/>
    </location>
</feature>
<evidence type="ECO:0000313" key="3">
    <source>
        <dbReference type="EMBL" id="KAK3889908.1"/>
    </source>
</evidence>
<evidence type="ECO:0000256" key="1">
    <source>
        <dbReference type="SAM" id="Coils"/>
    </source>
</evidence>
<dbReference type="AlphaFoldDB" id="A0AAE1GHZ5"/>
<sequence>MAPSHVEKFLETGDIHFMYQCTVEELNEVAESYDVELKAKLKEGMQRELVRKLRPKGVLASMEQVQKMRLLEMQLQKENEKLGQADLELKNLEARSGRGPAEHEVNCMSASQRRKYLEWRILMESKRRVAAEAKLKTMLEERKSKDNDNSDNAEDCKKEAKEGGEENKEQQEKRKEVDHRRRKRKHMEEKEIVSNDASKQKEASNTEEVKQLVDKSNAEEETAENAEKETTENAEEESTENAEEETTETTEEEEKEENEKKEEEDVDEYREMEKKNREKIEYEMGLNTLFEEVESDMVRPTKISGADCEAEVLADLVVEKEDLKKDEDSDAEKEEVDEENKVEEIGPGLGT</sequence>
<proteinExistence type="predicted"/>
<evidence type="ECO:0000256" key="2">
    <source>
        <dbReference type="SAM" id="MobiDB-lite"/>
    </source>
</evidence>
<comment type="caution">
    <text evidence="3">The sequence shown here is derived from an EMBL/GenBank/DDBJ whole genome shotgun (WGS) entry which is preliminary data.</text>
</comment>
<dbReference type="EMBL" id="JAWQEG010000453">
    <property type="protein sequence ID" value="KAK3889908.1"/>
    <property type="molecule type" value="Genomic_DNA"/>
</dbReference>
<feature type="coiled-coil region" evidence="1">
    <location>
        <begin position="68"/>
        <end position="95"/>
    </location>
</feature>
<feature type="compositionally biased region" description="Basic and acidic residues" evidence="2">
    <location>
        <begin position="140"/>
        <end position="179"/>
    </location>
</feature>
<feature type="region of interest" description="Disordered" evidence="2">
    <location>
        <begin position="321"/>
        <end position="351"/>
    </location>
</feature>
<keyword evidence="1" id="KW-0175">Coiled coil</keyword>
<gene>
    <name evidence="3" type="ORF">Pcinc_006062</name>
</gene>
<feature type="compositionally biased region" description="Acidic residues" evidence="2">
    <location>
        <begin position="328"/>
        <end position="341"/>
    </location>
</feature>
<feature type="compositionally biased region" description="Acidic residues" evidence="2">
    <location>
        <begin position="232"/>
        <end position="256"/>
    </location>
</feature>
<protein>
    <submittedName>
        <fullName evidence="3">Uncharacterized protein</fullName>
    </submittedName>
</protein>
<name>A0AAE1GHZ5_PETCI</name>
<keyword evidence="4" id="KW-1185">Reference proteome</keyword>
<evidence type="ECO:0000313" key="4">
    <source>
        <dbReference type="Proteomes" id="UP001286313"/>
    </source>
</evidence>
<feature type="compositionally biased region" description="Basic and acidic residues" evidence="2">
    <location>
        <begin position="186"/>
        <end position="218"/>
    </location>
</feature>
<reference evidence="3" key="1">
    <citation type="submission" date="2023-10" db="EMBL/GenBank/DDBJ databases">
        <title>Genome assemblies of two species of porcelain crab, Petrolisthes cinctipes and Petrolisthes manimaculis (Anomura: Porcellanidae).</title>
        <authorList>
            <person name="Angst P."/>
        </authorList>
    </citation>
    <scope>NUCLEOTIDE SEQUENCE</scope>
    <source>
        <strain evidence="3">PB745_01</strain>
        <tissue evidence="3">Gill</tissue>
    </source>
</reference>
<accession>A0AAE1GHZ5</accession>
<organism evidence="3 4">
    <name type="scientific">Petrolisthes cinctipes</name>
    <name type="common">Flat porcelain crab</name>
    <dbReference type="NCBI Taxonomy" id="88211"/>
    <lineage>
        <taxon>Eukaryota</taxon>
        <taxon>Metazoa</taxon>
        <taxon>Ecdysozoa</taxon>
        <taxon>Arthropoda</taxon>
        <taxon>Crustacea</taxon>
        <taxon>Multicrustacea</taxon>
        <taxon>Malacostraca</taxon>
        <taxon>Eumalacostraca</taxon>
        <taxon>Eucarida</taxon>
        <taxon>Decapoda</taxon>
        <taxon>Pleocyemata</taxon>
        <taxon>Anomura</taxon>
        <taxon>Galatheoidea</taxon>
        <taxon>Porcellanidae</taxon>
        <taxon>Petrolisthes</taxon>
    </lineage>
</organism>